<proteinExistence type="predicted"/>
<evidence type="ECO:0000313" key="2">
    <source>
        <dbReference type="Proteomes" id="UP000799424"/>
    </source>
</evidence>
<reference evidence="1" key="1">
    <citation type="journal article" date="2020" name="Stud. Mycol.">
        <title>101 Dothideomycetes genomes: a test case for predicting lifestyles and emergence of pathogens.</title>
        <authorList>
            <person name="Haridas S."/>
            <person name="Albert R."/>
            <person name="Binder M."/>
            <person name="Bloem J."/>
            <person name="Labutti K."/>
            <person name="Salamov A."/>
            <person name="Andreopoulos B."/>
            <person name="Baker S."/>
            <person name="Barry K."/>
            <person name="Bills G."/>
            <person name="Bluhm B."/>
            <person name="Cannon C."/>
            <person name="Castanera R."/>
            <person name="Culley D."/>
            <person name="Daum C."/>
            <person name="Ezra D."/>
            <person name="Gonzalez J."/>
            <person name="Henrissat B."/>
            <person name="Kuo A."/>
            <person name="Liang C."/>
            <person name="Lipzen A."/>
            <person name="Lutzoni F."/>
            <person name="Magnuson J."/>
            <person name="Mondo S."/>
            <person name="Nolan M."/>
            <person name="Ohm R."/>
            <person name="Pangilinan J."/>
            <person name="Park H.-J."/>
            <person name="Ramirez L."/>
            <person name="Alfaro M."/>
            <person name="Sun H."/>
            <person name="Tritt A."/>
            <person name="Yoshinaga Y."/>
            <person name="Zwiers L.-H."/>
            <person name="Turgeon B."/>
            <person name="Goodwin S."/>
            <person name="Spatafora J."/>
            <person name="Crous P."/>
            <person name="Grigoriev I."/>
        </authorList>
    </citation>
    <scope>NUCLEOTIDE SEQUENCE</scope>
    <source>
        <strain evidence="1">CBS 113818</strain>
    </source>
</reference>
<protein>
    <recommendedName>
        <fullName evidence="3">F-box domain-containing protein</fullName>
    </recommendedName>
</protein>
<sequence>MPYATGATGASGISFPPRHVSRKLQVADGLMKLLDLPPELFDEVVAHYVASESVARAWKMRFTCRTFRAAITGAIYATRPIQAILQREDSNNPLPLQNLKAVYLKYPLKSLHDAQPYLLHYFREMRIRLGNGYRKPGPPTTAAGLRSQVSALLCEAMWINCTDTWQFMVTQDAGNDLDENLDELNDTHTKVDRIISMFKLCRRVRTSSLCHP</sequence>
<dbReference type="AlphaFoldDB" id="A0A6A6ZUD5"/>
<dbReference type="OrthoDB" id="3671334at2759"/>
<gene>
    <name evidence="1" type="ORF">CC86DRAFT_407841</name>
</gene>
<name>A0A6A6ZUD5_9PLEO</name>
<keyword evidence="2" id="KW-1185">Reference proteome</keyword>
<accession>A0A6A6ZUD5</accession>
<evidence type="ECO:0000313" key="1">
    <source>
        <dbReference type="EMBL" id="KAF2824680.1"/>
    </source>
</evidence>
<dbReference type="Proteomes" id="UP000799424">
    <property type="component" value="Unassembled WGS sequence"/>
</dbReference>
<dbReference type="EMBL" id="MU006229">
    <property type="protein sequence ID" value="KAF2824680.1"/>
    <property type="molecule type" value="Genomic_DNA"/>
</dbReference>
<evidence type="ECO:0008006" key="3">
    <source>
        <dbReference type="Google" id="ProtNLM"/>
    </source>
</evidence>
<organism evidence="1 2">
    <name type="scientific">Ophiobolus disseminans</name>
    <dbReference type="NCBI Taxonomy" id="1469910"/>
    <lineage>
        <taxon>Eukaryota</taxon>
        <taxon>Fungi</taxon>
        <taxon>Dikarya</taxon>
        <taxon>Ascomycota</taxon>
        <taxon>Pezizomycotina</taxon>
        <taxon>Dothideomycetes</taxon>
        <taxon>Pleosporomycetidae</taxon>
        <taxon>Pleosporales</taxon>
        <taxon>Pleosporineae</taxon>
        <taxon>Phaeosphaeriaceae</taxon>
        <taxon>Ophiobolus</taxon>
    </lineage>
</organism>